<evidence type="ECO:0000313" key="2">
    <source>
        <dbReference type="Proteomes" id="UP000245829"/>
    </source>
</evidence>
<reference evidence="1 2" key="1">
    <citation type="submission" date="2018-05" db="EMBL/GenBank/DDBJ databases">
        <title>genome sequencing of Nitrosopumilus sp. NM25.</title>
        <authorList>
            <person name="Mori K."/>
            <person name="Nakagawa T."/>
        </authorList>
    </citation>
    <scope>NUCLEOTIDE SEQUENCE [LARGE SCALE GENOMIC DNA]</scope>
    <source>
        <strain evidence="1 2">NM25</strain>
    </source>
</reference>
<keyword evidence="2" id="KW-1185">Reference proteome</keyword>
<sequence length="228" mass="25292">MLRKNLFFSLGFILSILLISCPSLSFGEKDTVSVESFDVHYDIENGILESIFLDPDFIELLITMNTSSDGTFEITIPRNLLDAKFDASDDVFFILVDGFETDYVEINSDSNSRTLVIPFFSGDSVIDIIGTNAFNPFSTEPEIPSWIKNNAGWWADGQIDDTAFIQGIQYLITEGIMAIPQTESGVSSGNKIPSWIKNNAGWWADGQIDDTAFIQGIQYLVTNGILDV</sequence>
<dbReference type="AlphaFoldDB" id="A0A2S2KRP0"/>
<dbReference type="EMBL" id="BGKI01000006">
    <property type="protein sequence ID" value="GBH34342.1"/>
    <property type="molecule type" value="Genomic_DNA"/>
</dbReference>
<gene>
    <name evidence="1" type="ORF">NZNM25_11330</name>
</gene>
<dbReference type="Proteomes" id="UP000245829">
    <property type="component" value="Unassembled WGS sequence"/>
</dbReference>
<dbReference type="GeneID" id="76208524"/>
<name>A0A2S2KRP0_9ARCH</name>
<proteinExistence type="predicted"/>
<accession>A0A2S2KRP0</accession>
<protein>
    <recommendedName>
        <fullName evidence="3">Peptidase</fullName>
    </recommendedName>
</protein>
<comment type="caution">
    <text evidence="1">The sequence shown here is derived from an EMBL/GenBank/DDBJ whole genome shotgun (WGS) entry which is preliminary data.</text>
</comment>
<dbReference type="RefSeq" id="WP_109876976.1">
    <property type="nucleotide sequence ID" value="NZ_AP026695.1"/>
</dbReference>
<evidence type="ECO:0008006" key="3">
    <source>
        <dbReference type="Google" id="ProtNLM"/>
    </source>
</evidence>
<evidence type="ECO:0000313" key="1">
    <source>
        <dbReference type="EMBL" id="GBH34342.1"/>
    </source>
</evidence>
<dbReference type="PROSITE" id="PS51257">
    <property type="entry name" value="PROKAR_LIPOPROTEIN"/>
    <property type="match status" value="1"/>
</dbReference>
<dbReference type="OrthoDB" id="2578at2157"/>
<organism evidence="1 2">
    <name type="scientific">Nitrosopumilus zosterae</name>
    <dbReference type="NCBI Taxonomy" id="718286"/>
    <lineage>
        <taxon>Archaea</taxon>
        <taxon>Nitrososphaerota</taxon>
        <taxon>Nitrososphaeria</taxon>
        <taxon>Nitrosopumilales</taxon>
        <taxon>Nitrosopumilaceae</taxon>
        <taxon>Nitrosopumilus</taxon>
    </lineage>
</organism>